<proteinExistence type="predicted"/>
<keyword evidence="3" id="KW-1185">Reference proteome</keyword>
<reference evidence="2 3" key="1">
    <citation type="submission" date="2018-08" db="EMBL/GenBank/DDBJ databases">
        <title>Streptomyces NEAU-D10 sp. nov., a novel Actinomycete isolated from soil.</title>
        <authorList>
            <person name="Jin L."/>
        </authorList>
    </citation>
    <scope>NUCLEOTIDE SEQUENCE [LARGE SCALE GENOMIC DNA]</scope>
    <source>
        <strain evidence="2 3">NEAU-D10</strain>
    </source>
</reference>
<dbReference type="Proteomes" id="UP000262477">
    <property type="component" value="Unassembled WGS sequence"/>
</dbReference>
<evidence type="ECO:0008006" key="4">
    <source>
        <dbReference type="Google" id="ProtNLM"/>
    </source>
</evidence>
<accession>A0A371QA00</accession>
<evidence type="ECO:0000313" key="2">
    <source>
        <dbReference type="EMBL" id="REK91494.1"/>
    </source>
</evidence>
<gene>
    <name evidence="2" type="ORF">DY245_04480</name>
</gene>
<name>A0A371QA00_STRIH</name>
<evidence type="ECO:0000256" key="1">
    <source>
        <dbReference type="SAM" id="MobiDB-lite"/>
    </source>
</evidence>
<organism evidence="2 3">
    <name type="scientific">Streptomyces inhibens</name>
    <dbReference type="NCBI Taxonomy" id="2293571"/>
    <lineage>
        <taxon>Bacteria</taxon>
        <taxon>Bacillati</taxon>
        <taxon>Actinomycetota</taxon>
        <taxon>Actinomycetes</taxon>
        <taxon>Kitasatosporales</taxon>
        <taxon>Streptomycetaceae</taxon>
        <taxon>Streptomyces</taxon>
    </lineage>
</organism>
<comment type="caution">
    <text evidence="2">The sequence shown here is derived from an EMBL/GenBank/DDBJ whole genome shotgun (WGS) entry which is preliminary data.</text>
</comment>
<feature type="region of interest" description="Disordered" evidence="1">
    <location>
        <begin position="77"/>
        <end position="117"/>
    </location>
</feature>
<sequence>MERELAGLAASGAAAVVQAVGTEAWADLRLRVTKLFRGQYDHSQVTALARTTGELFSGTAAAPTEVTALWRARWTPPTSAYSSKSRAARTKPVPGTSRATEPTMPTEPSPFAGLRKAKGERTQAQGWYRKAADMGHPGARRALCEGPETDAGTVMV</sequence>
<protein>
    <recommendedName>
        <fullName evidence="4">Sel1 repeat family protein</fullName>
    </recommendedName>
</protein>
<dbReference type="EMBL" id="QUAC01000027">
    <property type="protein sequence ID" value="REK91494.1"/>
    <property type="molecule type" value="Genomic_DNA"/>
</dbReference>
<evidence type="ECO:0000313" key="3">
    <source>
        <dbReference type="Proteomes" id="UP000262477"/>
    </source>
</evidence>
<dbReference type="AlphaFoldDB" id="A0A371QA00"/>